<dbReference type="Proteomes" id="UP000179001">
    <property type="component" value="Unassembled WGS sequence"/>
</dbReference>
<comment type="caution">
    <text evidence="1">The sequence shown here is derived from an EMBL/GenBank/DDBJ whole genome shotgun (WGS) entry which is preliminary data.</text>
</comment>
<accession>A0A1F5T3H8</accession>
<reference evidence="1 2" key="1">
    <citation type="journal article" date="2016" name="Nat. Commun.">
        <title>Thousands of microbial genomes shed light on interconnected biogeochemical processes in an aquifer system.</title>
        <authorList>
            <person name="Anantharaman K."/>
            <person name="Brown C.T."/>
            <person name="Hug L.A."/>
            <person name="Sharon I."/>
            <person name="Castelle C.J."/>
            <person name="Probst A.J."/>
            <person name="Thomas B.C."/>
            <person name="Singh A."/>
            <person name="Wilkins M.J."/>
            <person name="Karaoz U."/>
            <person name="Brodie E.L."/>
            <person name="Williams K.H."/>
            <person name="Hubbard S.S."/>
            <person name="Banfield J.F."/>
        </authorList>
    </citation>
    <scope>NUCLEOTIDE SEQUENCE [LARGE SCALE GENOMIC DNA]</scope>
</reference>
<dbReference type="EMBL" id="MFGJ01000001">
    <property type="protein sequence ID" value="OGF33482.1"/>
    <property type="molecule type" value="Genomic_DNA"/>
</dbReference>
<protein>
    <submittedName>
        <fullName evidence="1">Uncharacterized protein</fullName>
    </submittedName>
</protein>
<name>A0A1F5T3H8_9BACT</name>
<sequence>MKTKSTSTSKLTKKLQFLVEAYDSFHQKMLTLQKKRFSIFKDEQQNSSQKKSQDILAKINKLY</sequence>
<gene>
    <name evidence="1" type="ORF">A2478_02205</name>
</gene>
<proteinExistence type="predicted"/>
<organism evidence="1 2">
    <name type="scientific">Candidatus Falkowbacteria bacterium RIFOXYC2_FULL_36_12</name>
    <dbReference type="NCBI Taxonomy" id="1798002"/>
    <lineage>
        <taxon>Bacteria</taxon>
        <taxon>Candidatus Falkowiibacteriota</taxon>
    </lineage>
</organism>
<dbReference type="AlphaFoldDB" id="A0A1F5T3H8"/>
<dbReference type="STRING" id="1798002.A2478_02205"/>
<evidence type="ECO:0000313" key="2">
    <source>
        <dbReference type="Proteomes" id="UP000179001"/>
    </source>
</evidence>
<evidence type="ECO:0000313" key="1">
    <source>
        <dbReference type="EMBL" id="OGF33482.1"/>
    </source>
</evidence>